<sequence>MGVRCQSDEAPSASPTQPCHYSHGEKLSADSSSASAFVTKFSEILREEDYDLELIYSGDEVGKQGKPVLLLLDNALSHPDADSLTRNGFEVIFLSPNVTSIIQSMDQNVIQTIKRNYRKQFLRRLLPKDNHDKEEEADSTIMFFRSMDLKDCCYMLLKRHYEDLNGLTCDLLPLNEGYEEPELVTEVFDALEFLKAREDCDKEDVPKWLNCDAND</sequence>
<gene>
    <name evidence="3" type="ORF">ILUMI_20643</name>
</gene>
<dbReference type="OrthoDB" id="5919228at2759"/>
<dbReference type="Pfam" id="PF03184">
    <property type="entry name" value="DDE_1"/>
    <property type="match status" value="1"/>
</dbReference>
<evidence type="ECO:0000313" key="4">
    <source>
        <dbReference type="Proteomes" id="UP000801492"/>
    </source>
</evidence>
<name>A0A8K0G4M4_IGNLU</name>
<dbReference type="InterPro" id="IPR004875">
    <property type="entry name" value="DDE_SF_endonuclease_dom"/>
</dbReference>
<evidence type="ECO:0000256" key="1">
    <source>
        <dbReference type="SAM" id="MobiDB-lite"/>
    </source>
</evidence>
<accession>A0A8K0G4M4</accession>
<dbReference type="GO" id="GO:0003677">
    <property type="term" value="F:DNA binding"/>
    <property type="evidence" value="ECO:0007669"/>
    <property type="project" value="TreeGrafter"/>
</dbReference>
<dbReference type="InterPro" id="IPR050863">
    <property type="entry name" value="CenT-Element_Derived"/>
</dbReference>
<evidence type="ECO:0000313" key="3">
    <source>
        <dbReference type="EMBL" id="KAF2885493.1"/>
    </source>
</evidence>
<dbReference type="PANTHER" id="PTHR19303">
    <property type="entry name" value="TRANSPOSON"/>
    <property type="match status" value="1"/>
</dbReference>
<dbReference type="EMBL" id="VTPC01089916">
    <property type="protein sequence ID" value="KAF2885493.1"/>
    <property type="molecule type" value="Genomic_DNA"/>
</dbReference>
<feature type="domain" description="DDE-1" evidence="2">
    <location>
        <begin position="63"/>
        <end position="141"/>
    </location>
</feature>
<evidence type="ECO:0000259" key="2">
    <source>
        <dbReference type="Pfam" id="PF03184"/>
    </source>
</evidence>
<feature type="region of interest" description="Disordered" evidence="1">
    <location>
        <begin position="1"/>
        <end position="27"/>
    </location>
</feature>
<dbReference type="AlphaFoldDB" id="A0A8K0G4M4"/>
<dbReference type="PANTHER" id="PTHR19303:SF73">
    <property type="entry name" value="PROTEIN PDC2"/>
    <property type="match status" value="1"/>
</dbReference>
<reference evidence="3" key="1">
    <citation type="submission" date="2019-08" db="EMBL/GenBank/DDBJ databases">
        <title>The genome of the North American firefly Photinus pyralis.</title>
        <authorList>
            <consortium name="Photinus pyralis genome working group"/>
            <person name="Fallon T.R."/>
            <person name="Sander Lower S.E."/>
            <person name="Weng J.-K."/>
        </authorList>
    </citation>
    <scope>NUCLEOTIDE SEQUENCE</scope>
    <source>
        <strain evidence="3">TRF0915ILg1</strain>
        <tissue evidence="3">Whole body</tissue>
    </source>
</reference>
<organism evidence="3 4">
    <name type="scientific">Ignelater luminosus</name>
    <name type="common">Cucubano</name>
    <name type="synonym">Pyrophorus luminosus</name>
    <dbReference type="NCBI Taxonomy" id="2038154"/>
    <lineage>
        <taxon>Eukaryota</taxon>
        <taxon>Metazoa</taxon>
        <taxon>Ecdysozoa</taxon>
        <taxon>Arthropoda</taxon>
        <taxon>Hexapoda</taxon>
        <taxon>Insecta</taxon>
        <taxon>Pterygota</taxon>
        <taxon>Neoptera</taxon>
        <taxon>Endopterygota</taxon>
        <taxon>Coleoptera</taxon>
        <taxon>Polyphaga</taxon>
        <taxon>Elateriformia</taxon>
        <taxon>Elateroidea</taxon>
        <taxon>Elateridae</taxon>
        <taxon>Agrypninae</taxon>
        <taxon>Pyrophorini</taxon>
        <taxon>Ignelater</taxon>
    </lineage>
</organism>
<protein>
    <recommendedName>
        <fullName evidence="2">DDE-1 domain-containing protein</fullName>
    </recommendedName>
</protein>
<keyword evidence="4" id="KW-1185">Reference proteome</keyword>
<dbReference type="Proteomes" id="UP000801492">
    <property type="component" value="Unassembled WGS sequence"/>
</dbReference>
<comment type="caution">
    <text evidence="3">The sequence shown here is derived from an EMBL/GenBank/DDBJ whole genome shotgun (WGS) entry which is preliminary data.</text>
</comment>
<dbReference type="GO" id="GO:0005634">
    <property type="term" value="C:nucleus"/>
    <property type="evidence" value="ECO:0007669"/>
    <property type="project" value="TreeGrafter"/>
</dbReference>
<proteinExistence type="predicted"/>